<evidence type="ECO:0008006" key="4">
    <source>
        <dbReference type="Google" id="ProtNLM"/>
    </source>
</evidence>
<evidence type="ECO:0000256" key="1">
    <source>
        <dbReference type="PROSITE-ProRule" id="PRU00339"/>
    </source>
</evidence>
<evidence type="ECO:0000313" key="2">
    <source>
        <dbReference type="EMBL" id="PXX15724.1"/>
    </source>
</evidence>
<keyword evidence="3" id="KW-1185">Reference proteome</keyword>
<sequence>MADTLVATEVDSIEADSIEAMSRALDAAPLDLGLHTRMLAALRAAHDVAGSAAHELALAAFGMLGATHGDHATHQPTPQPTPQHALVLYNIATVYAMNGRRKEAIRWYRLALEIDPALAIAHQNLAATLDREGLADEARVHRERAYRLQRVFVDRALGTETLRVLILGVGHGTGNVPIDALLDAQTTTRIRYAIDCAGDAEDAQLPPHDVVFNGIGDADVAAPLAARLARFADFAARRERPLLNAPDAIAHTHRHRLGELLDGVPDVIVPRCVRLDARPSNEAALAAQLAQSQLTLPLLLRPLAAHGGEGVTLHASLDSLWRALADLDAPCYLTAFHDFRAADGHYRKYRTLFVAGEPHPYHLAISRHWMVHYFSADMAGSPWKLNEEQHFLADPRAALGTRAHEAIRAIGARLGLAYGGVDFTLTADGRVLVFEANATMLAHRETPHGPFAHKNRYVERIIDAFGRMLRDAGDAGDAGTAR</sequence>
<comment type="caution">
    <text evidence="2">The sequence shown here is derived from an EMBL/GenBank/DDBJ whole genome shotgun (WGS) entry which is preliminary data.</text>
</comment>
<dbReference type="SUPFAM" id="SSF48452">
    <property type="entry name" value="TPR-like"/>
    <property type="match status" value="1"/>
</dbReference>
<dbReference type="InterPro" id="IPR011990">
    <property type="entry name" value="TPR-like_helical_dom_sf"/>
</dbReference>
<proteinExistence type="predicted"/>
<name>A0ABX5MRC6_9BURK</name>
<dbReference type="PROSITE" id="PS50005">
    <property type="entry name" value="TPR"/>
    <property type="match status" value="1"/>
</dbReference>
<organism evidence="2 3">
    <name type="scientific">Paraburkholderia tropica</name>
    <dbReference type="NCBI Taxonomy" id="92647"/>
    <lineage>
        <taxon>Bacteria</taxon>
        <taxon>Pseudomonadati</taxon>
        <taxon>Pseudomonadota</taxon>
        <taxon>Betaproteobacteria</taxon>
        <taxon>Burkholderiales</taxon>
        <taxon>Burkholderiaceae</taxon>
        <taxon>Paraburkholderia</taxon>
    </lineage>
</organism>
<keyword evidence="1" id="KW-0802">TPR repeat</keyword>
<accession>A0ABX5MRC6</accession>
<dbReference type="Proteomes" id="UP000247515">
    <property type="component" value="Unassembled WGS sequence"/>
</dbReference>
<dbReference type="InterPro" id="IPR019734">
    <property type="entry name" value="TPR_rpt"/>
</dbReference>
<dbReference type="SMART" id="SM00028">
    <property type="entry name" value="TPR"/>
    <property type="match status" value="2"/>
</dbReference>
<reference evidence="2 3" key="1">
    <citation type="submission" date="2018-05" db="EMBL/GenBank/DDBJ databases">
        <title>Genomic Encyclopedia of Type Strains, Phase IV (KMG-V): Genome sequencing to study the core and pangenomes of soil and plant-associated prokaryotes.</title>
        <authorList>
            <person name="Whitman W."/>
        </authorList>
    </citation>
    <scope>NUCLEOTIDE SEQUENCE [LARGE SCALE GENOMIC DNA]</scope>
    <source>
        <strain evidence="2 3">SIr-6563</strain>
    </source>
</reference>
<protein>
    <recommendedName>
        <fullName evidence="4">Tetratricopeptide repeat protein</fullName>
    </recommendedName>
</protein>
<dbReference type="RefSeq" id="WP_110327674.1">
    <property type="nucleotide sequence ID" value="NZ_JAGIXD010000022.1"/>
</dbReference>
<gene>
    <name evidence="2" type="ORF">C7400_10959</name>
</gene>
<feature type="repeat" description="TPR" evidence="1">
    <location>
        <begin position="85"/>
        <end position="118"/>
    </location>
</feature>
<dbReference type="PROSITE" id="PS50293">
    <property type="entry name" value="TPR_REGION"/>
    <property type="match status" value="1"/>
</dbReference>
<dbReference type="EMBL" id="QJJV01000009">
    <property type="protein sequence ID" value="PXX15724.1"/>
    <property type="molecule type" value="Genomic_DNA"/>
</dbReference>
<dbReference type="Gene3D" id="1.25.40.10">
    <property type="entry name" value="Tetratricopeptide repeat domain"/>
    <property type="match status" value="1"/>
</dbReference>
<evidence type="ECO:0000313" key="3">
    <source>
        <dbReference type="Proteomes" id="UP000247515"/>
    </source>
</evidence>
<dbReference type="SUPFAM" id="SSF56059">
    <property type="entry name" value="Glutathione synthetase ATP-binding domain-like"/>
    <property type="match status" value="1"/>
</dbReference>